<feature type="transmembrane region" description="Helical" evidence="7">
    <location>
        <begin position="194"/>
        <end position="210"/>
    </location>
</feature>
<dbReference type="Pfam" id="PF00902">
    <property type="entry name" value="TatC"/>
    <property type="match status" value="1"/>
</dbReference>
<evidence type="ECO:0000256" key="2">
    <source>
        <dbReference type="ARBA" id="ARBA00022692"/>
    </source>
</evidence>
<keyword evidence="4 7" id="KW-1133">Transmembrane helix</keyword>
<accession>A0A3D9VGU2</accession>
<dbReference type="OrthoDB" id="9777044at2"/>
<evidence type="ECO:0000256" key="7">
    <source>
        <dbReference type="HAMAP-Rule" id="MF_00902"/>
    </source>
</evidence>
<dbReference type="GO" id="GO:0043953">
    <property type="term" value="P:protein transport by the Tat complex"/>
    <property type="evidence" value="ECO:0007669"/>
    <property type="project" value="UniProtKB-UniRule"/>
</dbReference>
<dbReference type="PANTHER" id="PTHR30371:SF0">
    <property type="entry name" value="SEC-INDEPENDENT PROTEIN TRANSLOCASE PROTEIN TATC, CHLOROPLASTIC-RELATED"/>
    <property type="match status" value="1"/>
</dbReference>
<name>A0A3D9VGU2_THECX</name>
<dbReference type="PANTHER" id="PTHR30371">
    <property type="entry name" value="SEC-INDEPENDENT PROTEIN TRANSLOCASE PROTEIN TATC"/>
    <property type="match status" value="1"/>
</dbReference>
<reference evidence="8 9" key="1">
    <citation type="submission" date="2018-08" db="EMBL/GenBank/DDBJ databases">
        <title>Sequencing the genomes of 1000 actinobacteria strains.</title>
        <authorList>
            <person name="Klenk H.-P."/>
        </authorList>
    </citation>
    <scope>NUCLEOTIDE SEQUENCE [LARGE SCALE GENOMIC DNA]</scope>
    <source>
        <strain evidence="8 9">DSM 22891</strain>
    </source>
</reference>
<dbReference type="GO" id="GO:0033281">
    <property type="term" value="C:TAT protein transport complex"/>
    <property type="evidence" value="ECO:0007669"/>
    <property type="project" value="UniProtKB-UniRule"/>
</dbReference>
<dbReference type="InterPro" id="IPR002033">
    <property type="entry name" value="TatC"/>
</dbReference>
<dbReference type="NCBIfam" id="TIGR00945">
    <property type="entry name" value="tatC"/>
    <property type="match status" value="1"/>
</dbReference>
<feature type="transmembrane region" description="Helical" evidence="7">
    <location>
        <begin position="71"/>
        <end position="97"/>
    </location>
</feature>
<feature type="transmembrane region" description="Helical" evidence="7">
    <location>
        <begin position="14"/>
        <end position="31"/>
    </location>
</feature>
<dbReference type="Proteomes" id="UP000256485">
    <property type="component" value="Unassembled WGS sequence"/>
</dbReference>
<protein>
    <recommendedName>
        <fullName evidence="7">Sec-independent protein translocase protein TatC</fullName>
    </recommendedName>
</protein>
<feature type="transmembrane region" description="Helical" evidence="7">
    <location>
        <begin position="109"/>
        <end position="130"/>
    </location>
</feature>
<keyword evidence="6 7" id="KW-0472">Membrane</keyword>
<keyword evidence="3 7" id="KW-0653">Protein transport</keyword>
<evidence type="ECO:0000256" key="6">
    <source>
        <dbReference type="ARBA" id="ARBA00023136"/>
    </source>
</evidence>
<evidence type="ECO:0000256" key="5">
    <source>
        <dbReference type="ARBA" id="ARBA00023010"/>
    </source>
</evidence>
<keyword evidence="9" id="KW-1185">Reference proteome</keyword>
<gene>
    <name evidence="7" type="primary">tatC</name>
    <name evidence="8" type="ORF">DFJ64_3842</name>
</gene>
<keyword evidence="7" id="KW-1003">Cell membrane</keyword>
<evidence type="ECO:0000313" key="8">
    <source>
        <dbReference type="EMBL" id="REF38365.1"/>
    </source>
</evidence>
<evidence type="ECO:0000256" key="3">
    <source>
        <dbReference type="ARBA" id="ARBA00022927"/>
    </source>
</evidence>
<sequence length="265" mass="29553">MTLVEHLRELRSRLIKSVVALLLGMVVAWYFREAIFDLLSKPLVAAMEQIAEEKGVDAKLNFGGAASPLMIMLKISLVAGLVLSCPVWLYQIWAFIVPGLHRHERKYTLLFLGSSAPLFVGGILLGYWVLPRGLEVLLSFTPPGSLFENILNIEEFLSFVLRVLVVFGVAFLIPVFVVLLNLVGVLTGERIGRWRSPIIFFIFVFAAVATPTVDPITMLLLAIPMCMLFLASEIIARMFDRRRRARLIAQGIDIDAIQNAGKVDD</sequence>
<proteinExistence type="inferred from homology"/>
<keyword evidence="7" id="KW-0813">Transport</keyword>
<comment type="subunit">
    <text evidence="7">The Tat system comprises two distinct complexes: a TatABC complex, containing multiple copies of TatA, TatB and TatC subunits, and a separate TatA complex, containing only TatA subunits. Substrates initially bind to the TatABC complex, which probably triggers association of the separate TatA complex to form the active translocon.</text>
</comment>
<dbReference type="HAMAP" id="MF_00902">
    <property type="entry name" value="TatC"/>
    <property type="match status" value="1"/>
</dbReference>
<organism evidence="8 9">
    <name type="scientific">Thermasporomyces composti</name>
    <dbReference type="NCBI Taxonomy" id="696763"/>
    <lineage>
        <taxon>Bacteria</taxon>
        <taxon>Bacillati</taxon>
        <taxon>Actinomycetota</taxon>
        <taxon>Actinomycetes</taxon>
        <taxon>Propionibacteriales</taxon>
        <taxon>Nocardioidaceae</taxon>
        <taxon>Thermasporomyces</taxon>
    </lineage>
</organism>
<evidence type="ECO:0000256" key="4">
    <source>
        <dbReference type="ARBA" id="ARBA00022989"/>
    </source>
</evidence>
<keyword evidence="5 7" id="KW-0811">Translocation</keyword>
<dbReference type="GO" id="GO:0009977">
    <property type="term" value="F:proton motive force dependent protein transmembrane transporter activity"/>
    <property type="evidence" value="ECO:0007669"/>
    <property type="project" value="TreeGrafter"/>
</dbReference>
<comment type="subcellular location">
    <subcellularLocation>
        <location evidence="7">Cell membrane</location>
        <topology evidence="7">Multi-pass membrane protein</topology>
    </subcellularLocation>
    <subcellularLocation>
        <location evidence="1">Membrane</location>
        <topology evidence="1">Multi-pass membrane protein</topology>
    </subcellularLocation>
</comment>
<dbReference type="EMBL" id="QTUC01000001">
    <property type="protein sequence ID" value="REF38365.1"/>
    <property type="molecule type" value="Genomic_DNA"/>
</dbReference>
<comment type="caution">
    <text evidence="8">The sequence shown here is derived from an EMBL/GenBank/DDBJ whole genome shotgun (WGS) entry which is preliminary data.</text>
</comment>
<dbReference type="AlphaFoldDB" id="A0A3D9VGU2"/>
<feature type="transmembrane region" description="Helical" evidence="7">
    <location>
        <begin position="159"/>
        <end position="182"/>
    </location>
</feature>
<evidence type="ECO:0000313" key="9">
    <source>
        <dbReference type="Proteomes" id="UP000256485"/>
    </source>
</evidence>
<keyword evidence="2 7" id="KW-0812">Transmembrane</keyword>
<comment type="function">
    <text evidence="7">Part of the twin-arginine translocation (Tat) system that transports large folded proteins containing a characteristic twin-arginine motif in their signal peptide across membranes. Together with TatB, TatC is part of a receptor directly interacting with Tat signal peptides.</text>
</comment>
<evidence type="ECO:0000256" key="1">
    <source>
        <dbReference type="ARBA" id="ARBA00004141"/>
    </source>
</evidence>
<dbReference type="PRINTS" id="PR01840">
    <property type="entry name" value="TATCFAMILY"/>
</dbReference>
<comment type="similarity">
    <text evidence="7">Belongs to the TatC family.</text>
</comment>
<feature type="transmembrane region" description="Helical" evidence="7">
    <location>
        <begin position="216"/>
        <end position="236"/>
    </location>
</feature>
<dbReference type="GO" id="GO:0065002">
    <property type="term" value="P:intracellular protein transmembrane transport"/>
    <property type="evidence" value="ECO:0007669"/>
    <property type="project" value="TreeGrafter"/>
</dbReference>